<comment type="caution">
    <text evidence="1">The sequence shown here is derived from an EMBL/GenBank/DDBJ whole genome shotgun (WGS) entry which is preliminary data.</text>
</comment>
<proteinExistence type="predicted"/>
<organism evidence="1 2">
    <name type="scientific">Hibiscus sabdariffa</name>
    <name type="common">roselle</name>
    <dbReference type="NCBI Taxonomy" id="183260"/>
    <lineage>
        <taxon>Eukaryota</taxon>
        <taxon>Viridiplantae</taxon>
        <taxon>Streptophyta</taxon>
        <taxon>Embryophyta</taxon>
        <taxon>Tracheophyta</taxon>
        <taxon>Spermatophyta</taxon>
        <taxon>Magnoliopsida</taxon>
        <taxon>eudicotyledons</taxon>
        <taxon>Gunneridae</taxon>
        <taxon>Pentapetalae</taxon>
        <taxon>rosids</taxon>
        <taxon>malvids</taxon>
        <taxon>Malvales</taxon>
        <taxon>Malvaceae</taxon>
        <taxon>Malvoideae</taxon>
        <taxon>Hibiscus</taxon>
    </lineage>
</organism>
<name>A0ABR2D0N7_9ROSI</name>
<evidence type="ECO:0000313" key="2">
    <source>
        <dbReference type="Proteomes" id="UP001472677"/>
    </source>
</evidence>
<gene>
    <name evidence="1" type="ORF">V6N12_054502</name>
</gene>
<reference evidence="1 2" key="1">
    <citation type="journal article" date="2024" name="G3 (Bethesda)">
        <title>Genome assembly of Hibiscus sabdariffa L. provides insights into metabolisms of medicinal natural products.</title>
        <authorList>
            <person name="Kim T."/>
        </authorList>
    </citation>
    <scope>NUCLEOTIDE SEQUENCE [LARGE SCALE GENOMIC DNA]</scope>
    <source>
        <strain evidence="1">TK-2024</strain>
        <tissue evidence="1">Old leaves</tissue>
    </source>
</reference>
<evidence type="ECO:0000313" key="1">
    <source>
        <dbReference type="EMBL" id="KAK8527283.1"/>
    </source>
</evidence>
<accession>A0ABR2D0N7</accession>
<sequence>MESVAYHIQRHPVSCFCSHWLMYENPILVQTWHCLEYTSLAKLKASAAPFSVTTVSREPELVIFRQLGILMQESIAIAIYSWNPVTRG</sequence>
<protein>
    <submittedName>
        <fullName evidence="1">Uncharacterized protein</fullName>
    </submittedName>
</protein>
<dbReference type="EMBL" id="JBBPBM010000038">
    <property type="protein sequence ID" value="KAK8527283.1"/>
    <property type="molecule type" value="Genomic_DNA"/>
</dbReference>
<dbReference type="Proteomes" id="UP001472677">
    <property type="component" value="Unassembled WGS sequence"/>
</dbReference>
<keyword evidence="2" id="KW-1185">Reference proteome</keyword>